<accession>L0A6N1</accession>
<evidence type="ECO:0000256" key="5">
    <source>
        <dbReference type="ARBA" id="ARBA00022989"/>
    </source>
</evidence>
<dbReference type="Proteomes" id="UP000010467">
    <property type="component" value="Plasmid pDEIPE01"/>
</dbReference>
<dbReference type="HOGENOM" id="CLU_016047_1_2_0"/>
<dbReference type="PANTHER" id="PTHR43744">
    <property type="entry name" value="ABC TRANSPORTER PERMEASE PROTEIN MG189-RELATED-RELATED"/>
    <property type="match status" value="1"/>
</dbReference>
<evidence type="ECO:0000256" key="2">
    <source>
        <dbReference type="ARBA" id="ARBA00022448"/>
    </source>
</evidence>
<evidence type="ECO:0000313" key="9">
    <source>
        <dbReference type="EMBL" id="AFZ69543.1"/>
    </source>
</evidence>
<organism evidence="9 10">
    <name type="scientific">Deinococcus peraridilitoris (strain DSM 19664 / LMG 22246 / CIP 109416 / KR-200)</name>
    <dbReference type="NCBI Taxonomy" id="937777"/>
    <lineage>
        <taxon>Bacteria</taxon>
        <taxon>Thermotogati</taxon>
        <taxon>Deinococcota</taxon>
        <taxon>Deinococci</taxon>
        <taxon>Deinococcales</taxon>
        <taxon>Deinococcaceae</taxon>
        <taxon>Deinococcus</taxon>
    </lineage>
</organism>
<reference evidence="10" key="1">
    <citation type="submission" date="2012-03" db="EMBL/GenBank/DDBJ databases">
        <title>Complete sequence of plasmid 1 of Deinococcus peraridilitoris DSM 19664.</title>
        <authorList>
            <person name="Lucas S."/>
            <person name="Copeland A."/>
            <person name="Lapidus A."/>
            <person name="Glavina del Rio T."/>
            <person name="Dalin E."/>
            <person name="Tice H."/>
            <person name="Bruce D."/>
            <person name="Goodwin L."/>
            <person name="Pitluck S."/>
            <person name="Peters L."/>
            <person name="Mikhailova N."/>
            <person name="Lu M."/>
            <person name="Kyrpides N."/>
            <person name="Mavromatis K."/>
            <person name="Ivanova N."/>
            <person name="Brettin T."/>
            <person name="Detter J.C."/>
            <person name="Han C."/>
            <person name="Larimer F."/>
            <person name="Land M."/>
            <person name="Hauser L."/>
            <person name="Markowitz V."/>
            <person name="Cheng J.-F."/>
            <person name="Hugenholtz P."/>
            <person name="Woyke T."/>
            <person name="Wu D."/>
            <person name="Pukall R."/>
            <person name="Steenblock K."/>
            <person name="Brambilla E."/>
            <person name="Klenk H.-P."/>
            <person name="Eisen J.A."/>
        </authorList>
    </citation>
    <scope>NUCLEOTIDE SEQUENCE [LARGE SCALE GENOMIC DNA]</scope>
    <source>
        <strain evidence="10">DSM 19664 / LMG 22246 / CIP 109416 / KR-200</strain>
        <plasmid evidence="10">Plasmid pDEIPE01</plasmid>
    </source>
</reference>
<dbReference type="InterPro" id="IPR035906">
    <property type="entry name" value="MetI-like_sf"/>
</dbReference>
<dbReference type="GO" id="GO:0005886">
    <property type="term" value="C:plasma membrane"/>
    <property type="evidence" value="ECO:0007669"/>
    <property type="project" value="UniProtKB-SubCell"/>
</dbReference>
<dbReference type="KEGG" id="dpd:Deipe_4178"/>
<keyword evidence="3" id="KW-1003">Cell membrane</keyword>
<evidence type="ECO:0000256" key="7">
    <source>
        <dbReference type="RuleBase" id="RU363032"/>
    </source>
</evidence>
<keyword evidence="10" id="KW-1185">Reference proteome</keyword>
<dbReference type="RefSeq" id="WP_015231444.1">
    <property type="nucleotide sequence ID" value="NC_019789.1"/>
</dbReference>
<protein>
    <submittedName>
        <fullName evidence="9">ABC-type sugar transport system, permease component</fullName>
    </submittedName>
</protein>
<dbReference type="SUPFAM" id="SSF161098">
    <property type="entry name" value="MetI-like"/>
    <property type="match status" value="1"/>
</dbReference>
<sequence length="274" mass="30282">MRSNPTHHLLVQGLLTLNALVMLVPILFMLIAGFKSNSDLLSKPFSLTTPLQLDAYTRVLSETEFPRYLFNSLLVTGSSLLLILILGTMAAYALGRYVFRGNEVIFLFFLSGLMIPLKLAVIPLFLQLKALQLIDTHWSLIFIYAAMGLPSAVFIITGFVKTLPAELEESARLDGASEARIMWTIMLPLVRPAMIIAGIYNAVPIWNDFFFPLIFIQSAALKTLPQGLTMFMGEYSTDWSVLFAGLTLSVLPITVAYILLSRQFIAGLTAGAVK</sequence>
<keyword evidence="9" id="KW-0614">Plasmid</keyword>
<comment type="subcellular location">
    <subcellularLocation>
        <location evidence="1 7">Cell membrane</location>
        <topology evidence="1 7">Multi-pass membrane protein</topology>
    </subcellularLocation>
</comment>
<keyword evidence="5 7" id="KW-1133">Transmembrane helix</keyword>
<dbReference type="EMBL" id="CP003383">
    <property type="protein sequence ID" value="AFZ69543.1"/>
    <property type="molecule type" value="Genomic_DNA"/>
</dbReference>
<comment type="similarity">
    <text evidence="7">Belongs to the binding-protein-dependent transport system permease family.</text>
</comment>
<dbReference type="InterPro" id="IPR000515">
    <property type="entry name" value="MetI-like"/>
</dbReference>
<dbReference type="PANTHER" id="PTHR43744:SF12">
    <property type="entry name" value="ABC TRANSPORTER PERMEASE PROTEIN MG189-RELATED"/>
    <property type="match status" value="1"/>
</dbReference>
<feature type="transmembrane region" description="Helical" evidence="7">
    <location>
        <begin position="181"/>
        <end position="203"/>
    </location>
</feature>
<proteinExistence type="inferred from homology"/>
<gene>
    <name evidence="9" type="ordered locus">Deipe_4178</name>
</gene>
<evidence type="ECO:0000259" key="8">
    <source>
        <dbReference type="PROSITE" id="PS50928"/>
    </source>
</evidence>
<name>L0A6N1_DEIPD</name>
<evidence type="ECO:0000256" key="4">
    <source>
        <dbReference type="ARBA" id="ARBA00022692"/>
    </source>
</evidence>
<keyword evidence="2 7" id="KW-0813">Transport</keyword>
<evidence type="ECO:0000256" key="1">
    <source>
        <dbReference type="ARBA" id="ARBA00004651"/>
    </source>
</evidence>
<keyword evidence="6 7" id="KW-0472">Membrane</keyword>
<feature type="transmembrane region" description="Helical" evidence="7">
    <location>
        <begin position="239"/>
        <end position="260"/>
    </location>
</feature>
<dbReference type="PROSITE" id="PS50928">
    <property type="entry name" value="ABC_TM1"/>
    <property type="match status" value="1"/>
</dbReference>
<feature type="transmembrane region" description="Helical" evidence="7">
    <location>
        <begin position="68"/>
        <end position="92"/>
    </location>
</feature>
<feature type="transmembrane region" description="Helical" evidence="7">
    <location>
        <begin position="138"/>
        <end position="160"/>
    </location>
</feature>
<keyword evidence="9" id="KW-0762">Sugar transport</keyword>
<evidence type="ECO:0000256" key="6">
    <source>
        <dbReference type="ARBA" id="ARBA00023136"/>
    </source>
</evidence>
<feature type="transmembrane region" description="Helical" evidence="7">
    <location>
        <begin position="104"/>
        <end position="126"/>
    </location>
</feature>
<feature type="domain" description="ABC transmembrane type-1" evidence="8">
    <location>
        <begin position="69"/>
        <end position="260"/>
    </location>
</feature>
<dbReference type="GO" id="GO:0055085">
    <property type="term" value="P:transmembrane transport"/>
    <property type="evidence" value="ECO:0007669"/>
    <property type="project" value="InterPro"/>
</dbReference>
<dbReference type="AlphaFoldDB" id="L0A6N1"/>
<evidence type="ECO:0000313" key="10">
    <source>
        <dbReference type="Proteomes" id="UP000010467"/>
    </source>
</evidence>
<evidence type="ECO:0000256" key="3">
    <source>
        <dbReference type="ARBA" id="ARBA00022475"/>
    </source>
</evidence>
<dbReference type="Gene3D" id="1.10.3720.10">
    <property type="entry name" value="MetI-like"/>
    <property type="match status" value="1"/>
</dbReference>
<dbReference type="Pfam" id="PF00528">
    <property type="entry name" value="BPD_transp_1"/>
    <property type="match status" value="1"/>
</dbReference>
<keyword evidence="4 7" id="KW-0812">Transmembrane</keyword>
<feature type="transmembrane region" description="Helical" evidence="7">
    <location>
        <begin position="9"/>
        <end position="34"/>
    </location>
</feature>
<geneLocation type="plasmid" evidence="9 10">
    <name>pDEIPE01</name>
</geneLocation>
<dbReference type="CDD" id="cd06261">
    <property type="entry name" value="TM_PBP2"/>
    <property type="match status" value="1"/>
</dbReference>
<dbReference type="PATRIC" id="fig|937777.3.peg.4206"/>